<comment type="caution">
    <text evidence="2">The sequence shown here is derived from an EMBL/GenBank/DDBJ whole genome shotgun (WGS) entry which is preliminary data.</text>
</comment>
<name>A0A1I4TXI7_9HYPH</name>
<dbReference type="EMBL" id="PJNW01000016">
    <property type="protein sequence ID" value="PKR87757.1"/>
    <property type="molecule type" value="Genomic_DNA"/>
</dbReference>
<evidence type="ECO:0000313" key="3">
    <source>
        <dbReference type="Proteomes" id="UP000233491"/>
    </source>
</evidence>
<sequence>MDIERVGRRLFQATGVICLVVIVVLSVLPGSARPHVLGSGNVEHLIAYAGAAFFASSLPALRGWRVLLFLSAISLAVEGLQTLIPGRDPGLDNWIASTLGAAIGLIFARAFVTVARTALSIATR</sequence>
<evidence type="ECO:0000313" key="2">
    <source>
        <dbReference type="EMBL" id="PKR87757.1"/>
    </source>
</evidence>
<feature type="transmembrane region" description="Helical" evidence="1">
    <location>
        <begin position="96"/>
        <end position="119"/>
    </location>
</feature>
<evidence type="ECO:0000256" key="1">
    <source>
        <dbReference type="SAM" id="Phobius"/>
    </source>
</evidence>
<organism evidence="2 3">
    <name type="scientific">Pleomorphomonas diazotrophica</name>
    <dbReference type="NCBI Taxonomy" id="1166257"/>
    <lineage>
        <taxon>Bacteria</taxon>
        <taxon>Pseudomonadati</taxon>
        <taxon>Pseudomonadota</taxon>
        <taxon>Alphaproteobacteria</taxon>
        <taxon>Hyphomicrobiales</taxon>
        <taxon>Pleomorphomonadaceae</taxon>
        <taxon>Pleomorphomonas</taxon>
    </lineage>
</organism>
<dbReference type="OrthoDB" id="8452633at2"/>
<keyword evidence="1" id="KW-1133">Transmembrane helix</keyword>
<keyword evidence="1" id="KW-0812">Transmembrane</keyword>
<dbReference type="Proteomes" id="UP000233491">
    <property type="component" value="Unassembled WGS sequence"/>
</dbReference>
<dbReference type="AlphaFoldDB" id="A0A1I4TXI7"/>
<gene>
    <name evidence="2" type="ORF">CXZ10_18710</name>
</gene>
<accession>A0A1I4TXI7</accession>
<protein>
    <submittedName>
        <fullName evidence="2">Uncharacterized protein</fullName>
    </submittedName>
</protein>
<feature type="transmembrane region" description="Helical" evidence="1">
    <location>
        <begin position="12"/>
        <end position="32"/>
    </location>
</feature>
<feature type="transmembrane region" description="Helical" evidence="1">
    <location>
        <begin position="66"/>
        <end position="84"/>
    </location>
</feature>
<reference evidence="2 3" key="1">
    <citation type="submission" date="2017-12" db="EMBL/GenBank/DDBJ databases">
        <title>Anaerobic carbon monoxide metabolism by Pleomorphomonas carboxyditropha sp. nov., a new mesophilic hydrogenogenic carboxidotroph.</title>
        <authorList>
            <person name="Esquivel-Elizondo S."/>
            <person name="Krajmalnik-Brown R."/>
        </authorList>
    </citation>
    <scope>NUCLEOTIDE SEQUENCE [LARGE SCALE GENOMIC DNA]</scope>
    <source>
        <strain evidence="2 3">R5-392</strain>
    </source>
</reference>
<proteinExistence type="predicted"/>
<keyword evidence="3" id="KW-1185">Reference proteome</keyword>
<feature type="transmembrane region" description="Helical" evidence="1">
    <location>
        <begin position="44"/>
        <end position="61"/>
    </location>
</feature>
<dbReference type="RefSeq" id="WP_101290880.1">
    <property type="nucleotide sequence ID" value="NZ_FOUQ01000006.1"/>
</dbReference>
<keyword evidence="1" id="KW-0472">Membrane</keyword>